<reference evidence="7" key="3">
    <citation type="submission" date="2025-09" db="UniProtKB">
        <authorList>
            <consortium name="Ensembl"/>
        </authorList>
    </citation>
    <scope>IDENTIFICATION</scope>
</reference>
<sequence length="662" mass="75899">MTQSRRESSVSLALDFAQSTSPSQGVVLQRRLFHHALGSGRRKSGVRRGDAEEAQNTESDEVLLINVDAGSVVGHDRTNSEELTCCTSMQYMIKLARKHRMRDQFGDIVPNKRKARLPASMARLPSFKWNAMEGLSRVTLNIRSLKFGTLNLNFRGPITISVDYIDIPDKVQIAASELIRCEWCMAHRLPALFLQTTAAEQHRLRDSLSMSTDARSWSNCQSQKEKYIVIIFESEPTMLEKTTLEEIFAEIGRLNYISNFPAMLTFGEANDRLTAYEQSHKNEVVLLGDEVDGLPPSPFTPKSEMATLEVLDSEDDNVDMMACPSSWTQPVKKLVVYPPPPAKGGFSITEEDLSCLDEGEFLNDVIIDFYLKYLVCEKLQKEDANRCHVFSSFFYKSLTQKDQDTTSVFQPPCSIKERRHNRVKTWTRHLDLFEKDFIFVPINESAHWYLTVICFPGQVLQCSALGPLENVDYTPSPSLQNPMSLFYRQMASEQHYRRTMSIGELDMGFCFLSDDDLEDEIQDDFTPSGNIFNTASKRPCILIMDSLSCRSRPMVVKMLQEYLEMEWWVKKGSWQSFTNGAMNGWSLQVPQQHNHTDCGVYLLQYVESFLMSPPQILHSAMDLSDWFPQKLVKKKRKKIKKLIFRLHLQQQQQQQQLLDLGD</sequence>
<evidence type="ECO:0000259" key="6">
    <source>
        <dbReference type="PROSITE" id="PS50600"/>
    </source>
</evidence>
<keyword evidence="4" id="KW-0833">Ubl conjugation pathway</keyword>
<accession>A0A3B4CKJ0</accession>
<comment type="similarity">
    <text evidence="1">Belongs to the peptidase C48 family.</text>
</comment>
<dbReference type="GO" id="GO:0070139">
    <property type="term" value="F:SUMO-specific endopeptidase activity"/>
    <property type="evidence" value="ECO:0007669"/>
    <property type="project" value="TreeGrafter"/>
</dbReference>
<evidence type="ECO:0000256" key="3">
    <source>
        <dbReference type="ARBA" id="ARBA00022670"/>
    </source>
</evidence>
<dbReference type="Ensembl" id="ENSPNAT00000017881.2">
    <property type="protein sequence ID" value="ENSPNAP00000011044.1"/>
    <property type="gene ID" value="ENSPNAG00000016660.2"/>
</dbReference>
<evidence type="ECO:0000256" key="2">
    <source>
        <dbReference type="ARBA" id="ARBA00022553"/>
    </source>
</evidence>
<keyword evidence="5" id="KW-0378">Hydrolase</keyword>
<organism evidence="7 8">
    <name type="scientific">Pygocentrus nattereri</name>
    <name type="common">Red-bellied piranha</name>
    <dbReference type="NCBI Taxonomy" id="42514"/>
    <lineage>
        <taxon>Eukaryota</taxon>
        <taxon>Metazoa</taxon>
        <taxon>Chordata</taxon>
        <taxon>Craniata</taxon>
        <taxon>Vertebrata</taxon>
        <taxon>Euteleostomi</taxon>
        <taxon>Actinopterygii</taxon>
        <taxon>Neopterygii</taxon>
        <taxon>Teleostei</taxon>
        <taxon>Ostariophysi</taxon>
        <taxon>Characiformes</taxon>
        <taxon>Characoidei</taxon>
        <taxon>Pygocentrus</taxon>
    </lineage>
</organism>
<evidence type="ECO:0000256" key="5">
    <source>
        <dbReference type="ARBA" id="ARBA00022801"/>
    </source>
</evidence>
<dbReference type="GO" id="GO:0090169">
    <property type="term" value="P:regulation of spindle assembly"/>
    <property type="evidence" value="ECO:0007669"/>
    <property type="project" value="TreeGrafter"/>
</dbReference>
<dbReference type="InterPro" id="IPR051947">
    <property type="entry name" value="Sentrin-specific_protease"/>
</dbReference>
<name>A0A3B4CKJ0_PYGNA</name>
<evidence type="ECO:0000256" key="1">
    <source>
        <dbReference type="ARBA" id="ARBA00005234"/>
    </source>
</evidence>
<evidence type="ECO:0000256" key="4">
    <source>
        <dbReference type="ARBA" id="ARBA00022786"/>
    </source>
</evidence>
<dbReference type="GO" id="GO:0016926">
    <property type="term" value="P:protein desumoylation"/>
    <property type="evidence" value="ECO:0007669"/>
    <property type="project" value="TreeGrafter"/>
</dbReference>
<dbReference type="PANTHER" id="PTHR46896:SF1">
    <property type="entry name" value="SENTRIN-SPECIFIC PROTEASE 6"/>
    <property type="match status" value="1"/>
</dbReference>
<dbReference type="Proteomes" id="UP001501920">
    <property type="component" value="Chromosome 10"/>
</dbReference>
<dbReference type="OMA" id="MASEQHY"/>
<dbReference type="GO" id="GO:0005634">
    <property type="term" value="C:nucleus"/>
    <property type="evidence" value="ECO:0007669"/>
    <property type="project" value="TreeGrafter"/>
</dbReference>
<dbReference type="InterPro" id="IPR038765">
    <property type="entry name" value="Papain-like_cys_pep_sf"/>
</dbReference>
<feature type="domain" description="Ubiquitin-like protease family profile" evidence="6">
    <location>
        <begin position="346"/>
        <end position="609"/>
    </location>
</feature>
<keyword evidence="2" id="KW-0597">Phosphoprotein</keyword>
<dbReference type="STRING" id="42514.ENSPNAP00000011044"/>
<keyword evidence="8" id="KW-1185">Reference proteome</keyword>
<dbReference type="GO" id="GO:0006508">
    <property type="term" value="P:proteolysis"/>
    <property type="evidence" value="ECO:0007669"/>
    <property type="project" value="UniProtKB-KW"/>
</dbReference>
<keyword evidence="3" id="KW-0645">Protease</keyword>
<evidence type="ECO:0000313" key="7">
    <source>
        <dbReference type="Ensembl" id="ENSPNAP00000011044.1"/>
    </source>
</evidence>
<dbReference type="Pfam" id="PF02902">
    <property type="entry name" value="Peptidase_C48"/>
    <property type="match status" value="1"/>
</dbReference>
<protein>
    <submittedName>
        <fullName evidence="7">SUMO specific peptidase 6b</fullName>
    </submittedName>
</protein>
<evidence type="ECO:0000313" key="8">
    <source>
        <dbReference type="Proteomes" id="UP001501920"/>
    </source>
</evidence>
<proteinExistence type="inferred from homology"/>
<reference evidence="7 8" key="1">
    <citation type="submission" date="2020-10" db="EMBL/GenBank/DDBJ databases">
        <title>Pygocentrus nattereri (red-bellied piranha) genome, fPygNat1, primary haplotype.</title>
        <authorList>
            <person name="Myers G."/>
            <person name="Meyer A."/>
            <person name="Karagic N."/>
            <person name="Pippel M."/>
            <person name="Winkler S."/>
            <person name="Tracey A."/>
            <person name="Wood J."/>
            <person name="Formenti G."/>
            <person name="Howe K."/>
            <person name="Fedrigo O."/>
            <person name="Jarvis E.D."/>
        </authorList>
    </citation>
    <scope>NUCLEOTIDE SEQUENCE [LARGE SCALE GENOMIC DNA]</scope>
</reference>
<reference evidence="7" key="2">
    <citation type="submission" date="2025-08" db="UniProtKB">
        <authorList>
            <consortium name="Ensembl"/>
        </authorList>
    </citation>
    <scope>IDENTIFICATION</scope>
</reference>
<dbReference type="PANTHER" id="PTHR46896">
    <property type="entry name" value="SENTRIN-SPECIFIC PROTEASE"/>
    <property type="match status" value="1"/>
</dbReference>
<dbReference type="GO" id="GO:0005737">
    <property type="term" value="C:cytoplasm"/>
    <property type="evidence" value="ECO:0007669"/>
    <property type="project" value="TreeGrafter"/>
</dbReference>
<dbReference type="SUPFAM" id="SSF54001">
    <property type="entry name" value="Cysteine proteinases"/>
    <property type="match status" value="1"/>
</dbReference>
<dbReference type="PROSITE" id="PS50600">
    <property type="entry name" value="ULP_PROTEASE"/>
    <property type="match status" value="1"/>
</dbReference>
<dbReference type="GeneTree" id="ENSGT00940000155724"/>
<dbReference type="Gene3D" id="3.40.395.10">
    <property type="entry name" value="Adenoviral Proteinase, Chain A"/>
    <property type="match status" value="1"/>
</dbReference>
<dbReference type="InterPro" id="IPR003653">
    <property type="entry name" value="Peptidase_C48_C"/>
</dbReference>
<dbReference type="AlphaFoldDB" id="A0A3B4CKJ0"/>
<dbReference type="GO" id="GO:0090234">
    <property type="term" value="P:regulation of kinetochore assembly"/>
    <property type="evidence" value="ECO:0007669"/>
    <property type="project" value="TreeGrafter"/>
</dbReference>